<evidence type="ECO:0000256" key="1">
    <source>
        <dbReference type="SAM" id="Phobius"/>
    </source>
</evidence>
<dbReference type="EMBL" id="JAAYSM010000260">
    <property type="protein sequence ID" value="NLJ18767.1"/>
    <property type="molecule type" value="Genomic_DNA"/>
</dbReference>
<organism evidence="2 3">
    <name type="scientific">Globicatella sulfidifaciens</name>
    <dbReference type="NCBI Taxonomy" id="136093"/>
    <lineage>
        <taxon>Bacteria</taxon>
        <taxon>Bacillati</taxon>
        <taxon>Bacillota</taxon>
        <taxon>Bacilli</taxon>
        <taxon>Lactobacillales</taxon>
        <taxon>Aerococcaceae</taxon>
        <taxon>Globicatella</taxon>
    </lineage>
</organism>
<proteinExistence type="predicted"/>
<name>A0A7X8C4D1_9LACT</name>
<comment type="caution">
    <text evidence="2">The sequence shown here is derived from an EMBL/GenBank/DDBJ whole genome shotgun (WGS) entry which is preliminary data.</text>
</comment>
<feature type="transmembrane region" description="Helical" evidence="1">
    <location>
        <begin position="16"/>
        <end position="38"/>
    </location>
</feature>
<dbReference type="AlphaFoldDB" id="A0A7X8C4D1"/>
<feature type="transmembrane region" description="Helical" evidence="1">
    <location>
        <begin position="92"/>
        <end position="112"/>
    </location>
</feature>
<sequence length="229" mass="25481">MNRTVKFQLSNIKKSLLCAVIISYVGIALTLAISYFYGQTILTSISDQPIWVTILFLIAAPLLLFSLIYTVWDGTLFFDTSIRLGASRRTYFISQLITYSILSIFVSAATGISEVDWAGSTSNYFAIIGKEYLSLAYIVDEFLGTLLVASFTLAIYRFKSKIFIPIAVLFALFVLAISSLGSIESPFIFEMIINTIDFITAYKAFFTAAILAGLIGVYYFFISTTEVQD</sequence>
<accession>A0A7X8C4D1</accession>
<feature type="transmembrane region" description="Helical" evidence="1">
    <location>
        <begin position="132"/>
        <end position="155"/>
    </location>
</feature>
<feature type="transmembrane region" description="Helical" evidence="1">
    <location>
        <begin position="162"/>
        <end position="181"/>
    </location>
</feature>
<protein>
    <submittedName>
        <fullName evidence="2">Uncharacterized protein</fullName>
    </submittedName>
</protein>
<evidence type="ECO:0000313" key="2">
    <source>
        <dbReference type="EMBL" id="NLJ18767.1"/>
    </source>
</evidence>
<feature type="transmembrane region" description="Helical" evidence="1">
    <location>
        <begin position="50"/>
        <end position="72"/>
    </location>
</feature>
<keyword evidence="1" id="KW-0472">Membrane</keyword>
<keyword evidence="1" id="KW-0812">Transmembrane</keyword>
<gene>
    <name evidence="2" type="ORF">GX355_07870</name>
</gene>
<dbReference type="Proteomes" id="UP000541058">
    <property type="component" value="Unassembled WGS sequence"/>
</dbReference>
<evidence type="ECO:0000313" key="3">
    <source>
        <dbReference type="Proteomes" id="UP000541058"/>
    </source>
</evidence>
<reference evidence="2 3" key="1">
    <citation type="journal article" date="2020" name="Biotechnol. Biofuels">
        <title>New insights from the biogas microbiome by comprehensive genome-resolved metagenomics of nearly 1600 species originating from multiple anaerobic digesters.</title>
        <authorList>
            <person name="Campanaro S."/>
            <person name="Treu L."/>
            <person name="Rodriguez-R L.M."/>
            <person name="Kovalovszki A."/>
            <person name="Ziels R.M."/>
            <person name="Maus I."/>
            <person name="Zhu X."/>
            <person name="Kougias P.G."/>
            <person name="Basile A."/>
            <person name="Luo G."/>
            <person name="Schluter A."/>
            <person name="Konstantinidis K.T."/>
            <person name="Angelidaki I."/>
        </authorList>
    </citation>
    <scope>NUCLEOTIDE SEQUENCE [LARGE SCALE GENOMIC DNA]</scope>
    <source>
        <strain evidence="2">AS23ysBPME_34</strain>
    </source>
</reference>
<keyword evidence="1" id="KW-1133">Transmembrane helix</keyword>
<dbReference type="RefSeq" id="WP_276649047.1">
    <property type="nucleotide sequence ID" value="NZ_JAAYSM010000260.1"/>
</dbReference>
<feature type="transmembrane region" description="Helical" evidence="1">
    <location>
        <begin position="201"/>
        <end position="221"/>
    </location>
</feature>